<organism evidence="2 3">
    <name type="scientific">Thecamonas trahens ATCC 50062</name>
    <dbReference type="NCBI Taxonomy" id="461836"/>
    <lineage>
        <taxon>Eukaryota</taxon>
        <taxon>Apusozoa</taxon>
        <taxon>Apusomonadida</taxon>
        <taxon>Apusomonadidae</taxon>
        <taxon>Thecamonas</taxon>
    </lineage>
</organism>
<evidence type="ECO:0000313" key="3">
    <source>
        <dbReference type="Proteomes" id="UP000054408"/>
    </source>
</evidence>
<accession>A0A0L0DDA4</accession>
<name>A0A0L0DDA4_THETB</name>
<feature type="chain" id="PRO_5005537072" evidence="1">
    <location>
        <begin position="19"/>
        <end position="354"/>
    </location>
</feature>
<reference evidence="2 3" key="1">
    <citation type="submission" date="2010-05" db="EMBL/GenBank/DDBJ databases">
        <title>The Genome Sequence of Thecamonas trahens ATCC 50062.</title>
        <authorList>
            <consortium name="The Broad Institute Genome Sequencing Platform"/>
            <person name="Russ C."/>
            <person name="Cuomo C."/>
            <person name="Shea T."/>
            <person name="Young S.K."/>
            <person name="Zeng Q."/>
            <person name="Koehrsen M."/>
            <person name="Haas B."/>
            <person name="Borodovsky M."/>
            <person name="Guigo R."/>
            <person name="Alvarado L."/>
            <person name="Berlin A."/>
            <person name="Bochicchio J."/>
            <person name="Borenstein D."/>
            <person name="Chapman S."/>
            <person name="Chen Z."/>
            <person name="Freedman E."/>
            <person name="Gellesch M."/>
            <person name="Goldberg J."/>
            <person name="Griggs A."/>
            <person name="Gujja S."/>
            <person name="Heilman E."/>
            <person name="Heiman D."/>
            <person name="Hepburn T."/>
            <person name="Howarth C."/>
            <person name="Jen D."/>
            <person name="Larson L."/>
            <person name="Mehta T."/>
            <person name="Park D."/>
            <person name="Pearson M."/>
            <person name="Roberts A."/>
            <person name="Saif S."/>
            <person name="Shenoy N."/>
            <person name="Sisk P."/>
            <person name="Stolte C."/>
            <person name="Sykes S."/>
            <person name="Thomson T."/>
            <person name="Walk T."/>
            <person name="White J."/>
            <person name="Yandava C."/>
            <person name="Burger G."/>
            <person name="Gray M.W."/>
            <person name="Holland P.W.H."/>
            <person name="King N."/>
            <person name="Lang F.B.F."/>
            <person name="Roger A.J."/>
            <person name="Ruiz-Trillo I."/>
            <person name="Lander E."/>
            <person name="Nusbaum C."/>
        </authorList>
    </citation>
    <scope>NUCLEOTIDE SEQUENCE [LARGE SCALE GENOMIC DNA]</scope>
    <source>
        <strain evidence="2 3">ATCC 50062</strain>
    </source>
</reference>
<dbReference type="Proteomes" id="UP000054408">
    <property type="component" value="Unassembled WGS sequence"/>
</dbReference>
<evidence type="ECO:0000256" key="1">
    <source>
        <dbReference type="SAM" id="SignalP"/>
    </source>
</evidence>
<proteinExistence type="predicted"/>
<evidence type="ECO:0000313" key="2">
    <source>
        <dbReference type="EMBL" id="KNC50314.1"/>
    </source>
</evidence>
<dbReference type="GeneID" id="25565877"/>
<protein>
    <submittedName>
        <fullName evidence="2">Uncharacterized protein</fullName>
    </submittedName>
</protein>
<dbReference type="EMBL" id="GL349461">
    <property type="protein sequence ID" value="KNC50314.1"/>
    <property type="molecule type" value="Genomic_DNA"/>
</dbReference>
<dbReference type="AlphaFoldDB" id="A0A0L0DDA4"/>
<keyword evidence="1" id="KW-0732">Signal</keyword>
<feature type="signal peptide" evidence="1">
    <location>
        <begin position="1"/>
        <end position="18"/>
    </location>
</feature>
<dbReference type="RefSeq" id="XP_013756861.1">
    <property type="nucleotide sequence ID" value="XM_013901407.1"/>
</dbReference>
<sequence length="354" mass="37697">MRPRLLVVLIIAASAALTTILTANRAHQLATDTLRYTSDGVGEAHVDRPKTHFVRLRPVLAAPVAGLTAASWDDPNPALGKVPGLENKYAVTGDDDGKNGGATWLLKPEWRPLGVLFPPPTPSTARSAARLRFVPETAAPATGGALNELLVASLANALGFGHLVPASYLVAVQVDALEETGLSPQLPSSALLADRWALAAASRWRTDVEPVELGHLFLSADEARAHRQFATRAPDVQSDPNAMAWTEFYATVLALHFLVGQRDGKLLHGEHVLAVANNPDSALVVDHTHTFEYRPPSARLRDPALAALRVVGGVPASVCRALEVITVPLCAVLAIELPDELVALAPDLEPMRRA</sequence>
<gene>
    <name evidence="2" type="ORF">AMSG_06795</name>
</gene>
<keyword evidence="3" id="KW-1185">Reference proteome</keyword>